<accession>A5DSQ7</accession>
<dbReference type="GO" id="GO:0006364">
    <property type="term" value="P:rRNA processing"/>
    <property type="evidence" value="ECO:0007669"/>
    <property type="project" value="EnsemblFungi"/>
</dbReference>
<dbReference type="InterPro" id="IPR012580">
    <property type="entry name" value="NUC153"/>
</dbReference>
<feature type="region of interest" description="Disordered" evidence="5">
    <location>
        <begin position="1"/>
        <end position="41"/>
    </location>
</feature>
<feature type="compositionally biased region" description="Basic and acidic residues" evidence="5">
    <location>
        <begin position="141"/>
        <end position="173"/>
    </location>
</feature>
<feature type="compositionally biased region" description="Acidic residues" evidence="5">
    <location>
        <begin position="307"/>
        <end position="322"/>
    </location>
</feature>
<dbReference type="Pfam" id="PF08159">
    <property type="entry name" value="NUC153"/>
    <property type="match status" value="1"/>
</dbReference>
<evidence type="ECO:0000256" key="3">
    <source>
        <dbReference type="ARBA" id="ARBA00023054"/>
    </source>
</evidence>
<dbReference type="HOGENOM" id="CLU_010564_0_1_1"/>
<evidence type="ECO:0000256" key="5">
    <source>
        <dbReference type="SAM" id="MobiDB-lite"/>
    </source>
</evidence>
<dbReference type="GO" id="GO:0032040">
    <property type="term" value="C:small-subunit processome"/>
    <property type="evidence" value="ECO:0007669"/>
    <property type="project" value="EnsemblFungi"/>
</dbReference>
<protein>
    <submittedName>
        <fullName evidence="8">Uncharacterized protein</fullName>
    </submittedName>
</protein>
<evidence type="ECO:0000259" key="6">
    <source>
        <dbReference type="Pfam" id="PF08159"/>
    </source>
</evidence>
<evidence type="ECO:0000256" key="4">
    <source>
        <dbReference type="ARBA" id="ARBA00023242"/>
    </source>
</evidence>
<dbReference type="FunCoup" id="A5DSQ7">
    <property type="interactions" value="1105"/>
</dbReference>
<evidence type="ECO:0000313" key="8">
    <source>
        <dbReference type="EMBL" id="EDK42215.1"/>
    </source>
</evidence>
<dbReference type="InterPro" id="IPR039754">
    <property type="entry name" value="Esf1"/>
</dbReference>
<comment type="similarity">
    <text evidence="2">Belongs to the ESF1 family.</text>
</comment>
<dbReference type="PANTHER" id="PTHR12202:SF0">
    <property type="entry name" value="ESF1 HOMOLOG"/>
    <property type="match status" value="1"/>
</dbReference>
<evidence type="ECO:0000313" key="9">
    <source>
        <dbReference type="Proteomes" id="UP000001996"/>
    </source>
</evidence>
<feature type="compositionally biased region" description="Acidic residues" evidence="5">
    <location>
        <begin position="512"/>
        <end position="523"/>
    </location>
</feature>
<gene>
    <name evidence="8" type="ORF">LELG_00393</name>
</gene>
<proteinExistence type="inferred from homology"/>
<dbReference type="OMA" id="YEMEMSW"/>
<evidence type="ECO:0000256" key="2">
    <source>
        <dbReference type="ARBA" id="ARBA00009087"/>
    </source>
</evidence>
<feature type="domain" description="ESF1 RRM" evidence="7">
    <location>
        <begin position="223"/>
        <end position="305"/>
    </location>
</feature>
<dbReference type="Pfam" id="PF25121">
    <property type="entry name" value="RRM_ESF1"/>
    <property type="match status" value="2"/>
</dbReference>
<feature type="compositionally biased region" description="Basic and acidic residues" evidence="5">
    <location>
        <begin position="323"/>
        <end position="343"/>
    </location>
</feature>
<dbReference type="EMBL" id="CH981524">
    <property type="protein sequence ID" value="EDK42215.1"/>
    <property type="molecule type" value="Genomic_DNA"/>
</dbReference>
<feature type="compositionally biased region" description="Basic and acidic residues" evidence="5">
    <location>
        <begin position="17"/>
        <end position="41"/>
    </location>
</feature>
<reference evidence="8 9" key="1">
    <citation type="journal article" date="2009" name="Nature">
        <title>Evolution of pathogenicity and sexual reproduction in eight Candida genomes.</title>
        <authorList>
            <person name="Butler G."/>
            <person name="Rasmussen M.D."/>
            <person name="Lin M.F."/>
            <person name="Santos M.A."/>
            <person name="Sakthikumar S."/>
            <person name="Munro C.A."/>
            <person name="Rheinbay E."/>
            <person name="Grabherr M."/>
            <person name="Forche A."/>
            <person name="Reedy J.L."/>
            <person name="Agrafioti I."/>
            <person name="Arnaud M.B."/>
            <person name="Bates S."/>
            <person name="Brown A.J."/>
            <person name="Brunke S."/>
            <person name="Costanzo M.C."/>
            <person name="Fitzpatrick D.A."/>
            <person name="de Groot P.W."/>
            <person name="Harris D."/>
            <person name="Hoyer L.L."/>
            <person name="Hube B."/>
            <person name="Klis F.M."/>
            <person name="Kodira C."/>
            <person name="Lennard N."/>
            <person name="Logue M.E."/>
            <person name="Martin R."/>
            <person name="Neiman A.M."/>
            <person name="Nikolaou E."/>
            <person name="Quail M.A."/>
            <person name="Quinn J."/>
            <person name="Santos M.C."/>
            <person name="Schmitzberger F.F."/>
            <person name="Sherlock G."/>
            <person name="Shah P."/>
            <person name="Silverstein K.A."/>
            <person name="Skrzypek M.S."/>
            <person name="Soll D."/>
            <person name="Staggs R."/>
            <person name="Stansfield I."/>
            <person name="Stumpf M.P."/>
            <person name="Sudbery P.E."/>
            <person name="Srikantha T."/>
            <person name="Zeng Q."/>
            <person name="Berman J."/>
            <person name="Berriman M."/>
            <person name="Heitman J."/>
            <person name="Gow N.A."/>
            <person name="Lorenz M.C."/>
            <person name="Birren B.W."/>
            <person name="Kellis M."/>
            <person name="Cuomo C.A."/>
        </authorList>
    </citation>
    <scope>NUCLEOTIDE SEQUENCE [LARGE SCALE GENOMIC DNA]</scope>
    <source>
        <strain evidence="9">ATCC 11503 / BCRC 21390 / CBS 2605 / JCM 1781 / NBRC 1676 / NRRL YB-4239</strain>
    </source>
</reference>
<dbReference type="InterPro" id="IPR056750">
    <property type="entry name" value="RRM_ESF1"/>
</dbReference>
<organism evidence="8 9">
    <name type="scientific">Lodderomyces elongisporus (strain ATCC 11503 / CBS 2605 / JCM 1781 / NBRC 1676 / NRRL YB-4239)</name>
    <name type="common">Yeast</name>
    <name type="synonym">Saccharomyces elongisporus</name>
    <dbReference type="NCBI Taxonomy" id="379508"/>
    <lineage>
        <taxon>Eukaryota</taxon>
        <taxon>Fungi</taxon>
        <taxon>Dikarya</taxon>
        <taxon>Ascomycota</taxon>
        <taxon>Saccharomycotina</taxon>
        <taxon>Pichiomycetes</taxon>
        <taxon>Debaryomycetaceae</taxon>
        <taxon>Candida/Lodderomyces clade</taxon>
        <taxon>Lodderomyces</taxon>
    </lineage>
</organism>
<dbReference type="PANTHER" id="PTHR12202">
    <property type="entry name" value="ESF1 HOMOLOG"/>
    <property type="match status" value="1"/>
</dbReference>
<feature type="region of interest" description="Disordered" evidence="5">
    <location>
        <begin position="91"/>
        <end position="227"/>
    </location>
</feature>
<feature type="compositionally biased region" description="Acidic residues" evidence="5">
    <location>
        <begin position="115"/>
        <end position="140"/>
    </location>
</feature>
<feature type="region of interest" description="Disordered" evidence="5">
    <location>
        <begin position="262"/>
        <end position="343"/>
    </location>
</feature>
<dbReference type="OrthoDB" id="431825at2759"/>
<dbReference type="STRING" id="379508.A5DSQ7"/>
<dbReference type="VEuPathDB" id="FungiDB:LELG_00393"/>
<comment type="subcellular location">
    <subcellularLocation>
        <location evidence="1">Nucleus</location>
        <location evidence="1">Nucleolus</location>
    </subcellularLocation>
</comment>
<sequence>MAKQDSTKNKAGKPSKLNKDSKPAVKPVTEDARFKSVHNDPRFKFPNFKNLKVKVDDRFNKKELKKLNAGALGKSVKIDKYGRKLKTKDNNLSKFYEYESDEDGDEIPKEGIEEGEKEADESESDSESESGSSDESDDESKDQPLLKGKEKNDVDALAEQIRKEESALDRARGEGLGTSSSSEEDDSSDSSSSSSSDDEDVAFEESESEIELEETKPEESDPTSSFAVVNMDWDNLRAEDLMATFASFAPKGGKIESVTIYPSEFGKERMQREEIEGPPKELFKNKKKKSKSGKRSKNGSDSNSDSDSSDESDSDLDSDVDINDPKQLEKVTRKLYEQDDGKEDYDSKALRRYQLQRLRYYYAVVVCDSVSTSQAVYEKVDGTEYESTANIFDLRYIPEGMEFDDDEAKDRCTKVPSKYRPDSRFVTDALQHSKVKLTWDETPKERLQLSSRPLSQKEIEENDFKAYLASDSDDDGASDREATKAGDLRSKYQSLLGNTFQRFGKEHKGGDGSDDEDDIDMEITFDPGLKDAKDEQNEEEKEETTIDAYKRKEKERRQRRLNKFKEQKEQTEQKEQEVVSERDQGNGRLRNKNKNALKIHGSDNQSEESFRDDLKKDKTRKGKKSKLKKGAAAAAAEDDDAERDNFKADLSDPRFKEIFESHDFAIDPSNSEFKQTETTKKILQERANRRKQNSAPQKSGSLKHQGSNKRKAADDGGNEGADIKALAAKLKKKKSKQ</sequence>
<dbReference type="Proteomes" id="UP000001996">
    <property type="component" value="Unassembled WGS sequence"/>
</dbReference>
<name>A5DSQ7_LODEL</name>
<feature type="compositionally biased region" description="Basic and acidic residues" evidence="5">
    <location>
        <begin position="643"/>
        <end position="665"/>
    </location>
</feature>
<feature type="region of interest" description="Disordered" evidence="5">
    <location>
        <begin position="467"/>
        <end position="737"/>
    </location>
</feature>
<feature type="compositionally biased region" description="Basic and acidic residues" evidence="5">
    <location>
        <begin position="674"/>
        <end position="687"/>
    </location>
</feature>
<feature type="compositionally biased region" description="Basic and acidic residues" evidence="5">
    <location>
        <begin position="563"/>
        <end position="585"/>
    </location>
</feature>
<feature type="compositionally biased region" description="Basic and acidic residues" evidence="5">
    <location>
        <begin position="477"/>
        <end position="490"/>
    </location>
</feature>
<dbReference type="GeneID" id="5234712"/>
<evidence type="ECO:0000259" key="7">
    <source>
        <dbReference type="Pfam" id="PF25121"/>
    </source>
</evidence>
<feature type="domain" description="NUC153" evidence="6">
    <location>
        <begin position="652"/>
        <end position="679"/>
    </location>
</feature>
<feature type="compositionally biased region" description="Polar residues" evidence="5">
    <location>
        <begin position="693"/>
        <end position="705"/>
    </location>
</feature>
<keyword evidence="9" id="KW-1185">Reference proteome</keyword>
<dbReference type="KEGG" id="lel:PVL30_000384"/>
<keyword evidence="3" id="KW-0175">Coiled coil</keyword>
<feature type="compositionally biased region" description="Basic residues" evidence="5">
    <location>
        <begin position="617"/>
        <end position="629"/>
    </location>
</feature>
<feature type="domain" description="ESF1 RRM" evidence="7">
    <location>
        <begin position="336"/>
        <end position="413"/>
    </location>
</feature>
<feature type="compositionally biased region" description="Polar residues" evidence="5">
    <location>
        <begin position="491"/>
        <end position="501"/>
    </location>
</feature>
<dbReference type="eggNOG" id="KOG2318">
    <property type="taxonomic scope" value="Eukaryota"/>
</dbReference>
<dbReference type="GO" id="GO:0003723">
    <property type="term" value="F:RNA binding"/>
    <property type="evidence" value="ECO:0007669"/>
    <property type="project" value="EnsemblFungi"/>
</dbReference>
<feature type="compositionally biased region" description="Basic and acidic residues" evidence="5">
    <location>
        <begin position="265"/>
        <end position="284"/>
    </location>
</feature>
<dbReference type="AlphaFoldDB" id="A5DSQ7"/>
<keyword evidence="4" id="KW-0539">Nucleus</keyword>
<feature type="compositionally biased region" description="Acidic residues" evidence="5">
    <location>
        <begin position="196"/>
        <end position="212"/>
    </location>
</feature>
<feature type="compositionally biased region" description="Basic residues" evidence="5">
    <location>
        <begin position="285"/>
        <end position="297"/>
    </location>
</feature>
<dbReference type="InParanoid" id="A5DSQ7"/>
<evidence type="ECO:0000256" key="1">
    <source>
        <dbReference type="ARBA" id="ARBA00004604"/>
    </source>
</evidence>